<comment type="caution">
    <text evidence="1">The sequence shown here is derived from an EMBL/GenBank/DDBJ whole genome shotgun (WGS) entry which is preliminary data.</text>
</comment>
<accession>A0A3N1UHQ4</accession>
<reference evidence="1 2" key="1">
    <citation type="submission" date="2018-11" db="EMBL/GenBank/DDBJ databases">
        <title>Genomic Encyclopedia of Type Strains, Phase IV (KMG-IV): sequencing the most valuable type-strain genomes for metagenomic binning, comparative biology and taxonomic classification.</title>
        <authorList>
            <person name="Goeker M."/>
        </authorList>
    </citation>
    <scope>NUCLEOTIDE SEQUENCE [LARGE SCALE GENOMIC DNA]</scope>
    <source>
        <strain evidence="1 2">DSM 22027</strain>
    </source>
</reference>
<gene>
    <name evidence="1" type="ORF">EDC27_2686</name>
</gene>
<dbReference type="EMBL" id="RJVA01000014">
    <property type="protein sequence ID" value="ROQ90792.1"/>
    <property type="molecule type" value="Genomic_DNA"/>
</dbReference>
<proteinExistence type="predicted"/>
<evidence type="ECO:0000313" key="2">
    <source>
        <dbReference type="Proteomes" id="UP000276223"/>
    </source>
</evidence>
<keyword evidence="2" id="KW-1185">Reference proteome</keyword>
<dbReference type="Proteomes" id="UP000276223">
    <property type="component" value="Unassembled WGS sequence"/>
</dbReference>
<organism evidence="1 2">
    <name type="scientific">Desulfosoma caldarium</name>
    <dbReference type="NCBI Taxonomy" id="610254"/>
    <lineage>
        <taxon>Bacteria</taxon>
        <taxon>Pseudomonadati</taxon>
        <taxon>Thermodesulfobacteriota</taxon>
        <taxon>Syntrophobacteria</taxon>
        <taxon>Syntrophobacterales</taxon>
        <taxon>Syntrophobacteraceae</taxon>
        <taxon>Desulfosoma</taxon>
    </lineage>
</organism>
<dbReference type="AlphaFoldDB" id="A0A3N1UHQ4"/>
<name>A0A3N1UHQ4_9BACT</name>
<protein>
    <submittedName>
        <fullName evidence="1">Uncharacterized protein</fullName>
    </submittedName>
</protein>
<evidence type="ECO:0000313" key="1">
    <source>
        <dbReference type="EMBL" id="ROQ90792.1"/>
    </source>
</evidence>
<sequence>MIEPSAPYLVDSSMWRVMDAKPIASGFYHKGLCGNKDHRCGKHEKSPSHQ</sequence>